<keyword evidence="6 9" id="KW-0812">Transmembrane</keyword>
<dbReference type="HAMAP" id="MF_00024">
    <property type="entry name" value="CobD_CbiB"/>
    <property type="match status" value="1"/>
</dbReference>
<comment type="caution">
    <text evidence="9">Lacks conserved residue(s) required for the propagation of feature annotation.</text>
</comment>
<organism evidence="10 11">
    <name type="scientific">Steroidobacter flavus</name>
    <dbReference type="NCBI Taxonomy" id="1842136"/>
    <lineage>
        <taxon>Bacteria</taxon>
        <taxon>Pseudomonadati</taxon>
        <taxon>Pseudomonadota</taxon>
        <taxon>Gammaproteobacteria</taxon>
        <taxon>Steroidobacterales</taxon>
        <taxon>Steroidobacteraceae</taxon>
        <taxon>Steroidobacter</taxon>
    </lineage>
</organism>
<evidence type="ECO:0000256" key="1">
    <source>
        <dbReference type="ARBA" id="ARBA00004651"/>
    </source>
</evidence>
<dbReference type="Pfam" id="PF03186">
    <property type="entry name" value="CobD_Cbib"/>
    <property type="match status" value="1"/>
</dbReference>
<dbReference type="InterPro" id="IPR004485">
    <property type="entry name" value="Cobalamin_biosynth_CobD/CbiB"/>
</dbReference>
<evidence type="ECO:0000256" key="7">
    <source>
        <dbReference type="ARBA" id="ARBA00022989"/>
    </source>
</evidence>
<reference evidence="11" key="1">
    <citation type="journal article" date="2019" name="Int. J. Syst. Evol. Microbiol.">
        <title>The Global Catalogue of Microorganisms (GCM) 10K type strain sequencing project: providing services to taxonomists for standard genome sequencing and annotation.</title>
        <authorList>
            <consortium name="The Broad Institute Genomics Platform"/>
            <consortium name="The Broad Institute Genome Sequencing Center for Infectious Disease"/>
            <person name="Wu L."/>
            <person name="Ma J."/>
        </authorList>
    </citation>
    <scope>NUCLEOTIDE SEQUENCE [LARGE SCALE GENOMIC DNA]</scope>
    <source>
        <strain evidence="11">CGMCC 1.10759</strain>
    </source>
</reference>
<evidence type="ECO:0000256" key="3">
    <source>
        <dbReference type="ARBA" id="ARBA00006263"/>
    </source>
</evidence>
<sequence>MFDPWLLVAALIVEACVGYPHAIYRAIRHPVVWIGVALAALERRLNRPEYGDLTRRLLGIVTVVIVTGGAAGVGYLVQALAGNVSFGGALVVLVASTGLAQHSLYTHVRAVLRPLVDGNLAAARREVAQIVGRDTASLNESDVASAALESLAESFNDGIVAPAFWLFVGGLPGLFAYKALNTADSLIGHREPRWRMFGWAAARADDLVNLIPARLAGALLAIAGGGGLLVMWRDAPKHASPNAGWPEAAMAGALRIRLGGPTAYDGVMHERPIFGAGSSPTVDDLKRGLRIYVIACGLLWLAAMIVGFATGAA</sequence>
<comment type="subcellular location">
    <subcellularLocation>
        <location evidence="1 9">Cell membrane</location>
        <topology evidence="1 9">Multi-pass membrane protein</topology>
    </subcellularLocation>
</comment>
<evidence type="ECO:0000313" key="11">
    <source>
        <dbReference type="Proteomes" id="UP001595904"/>
    </source>
</evidence>
<comment type="function">
    <text evidence="9">Converts cobyric acid to cobinamide by the addition of aminopropanol on the F carboxylic group.</text>
</comment>
<evidence type="ECO:0000256" key="4">
    <source>
        <dbReference type="ARBA" id="ARBA00022475"/>
    </source>
</evidence>
<dbReference type="Proteomes" id="UP001595904">
    <property type="component" value="Unassembled WGS sequence"/>
</dbReference>
<feature type="transmembrane region" description="Helical" evidence="9">
    <location>
        <begin position="57"/>
        <end position="78"/>
    </location>
</feature>
<accession>A0ABV8SVD4</accession>
<dbReference type="PANTHER" id="PTHR34308">
    <property type="entry name" value="COBALAMIN BIOSYNTHESIS PROTEIN CBIB"/>
    <property type="match status" value="1"/>
</dbReference>
<evidence type="ECO:0000256" key="5">
    <source>
        <dbReference type="ARBA" id="ARBA00022573"/>
    </source>
</evidence>
<keyword evidence="7 9" id="KW-1133">Transmembrane helix</keyword>
<keyword evidence="11" id="KW-1185">Reference proteome</keyword>
<dbReference type="EMBL" id="JBHSDU010000003">
    <property type="protein sequence ID" value="MFC4311065.1"/>
    <property type="molecule type" value="Genomic_DNA"/>
</dbReference>
<keyword evidence="5 9" id="KW-0169">Cobalamin biosynthesis</keyword>
<dbReference type="PANTHER" id="PTHR34308:SF1">
    <property type="entry name" value="COBALAMIN BIOSYNTHESIS PROTEIN CBIB"/>
    <property type="match status" value="1"/>
</dbReference>
<evidence type="ECO:0000256" key="6">
    <source>
        <dbReference type="ARBA" id="ARBA00022692"/>
    </source>
</evidence>
<comment type="caution">
    <text evidence="10">The sequence shown here is derived from an EMBL/GenBank/DDBJ whole genome shotgun (WGS) entry which is preliminary data.</text>
</comment>
<protein>
    <recommendedName>
        <fullName evidence="9">Cobalamin biosynthesis protein CobD</fullName>
    </recommendedName>
</protein>
<evidence type="ECO:0000256" key="2">
    <source>
        <dbReference type="ARBA" id="ARBA00004953"/>
    </source>
</evidence>
<comment type="pathway">
    <text evidence="2 9">Cofactor biosynthesis; adenosylcobalamin biosynthesis.</text>
</comment>
<proteinExistence type="inferred from homology"/>
<comment type="similarity">
    <text evidence="3 9">Belongs to the CobD/CbiB family.</text>
</comment>
<evidence type="ECO:0000313" key="10">
    <source>
        <dbReference type="EMBL" id="MFC4311065.1"/>
    </source>
</evidence>
<keyword evidence="4 9" id="KW-1003">Cell membrane</keyword>
<evidence type="ECO:0000256" key="8">
    <source>
        <dbReference type="ARBA" id="ARBA00023136"/>
    </source>
</evidence>
<dbReference type="NCBIfam" id="TIGR00380">
    <property type="entry name" value="cobal_cbiB"/>
    <property type="match status" value="1"/>
</dbReference>
<dbReference type="RefSeq" id="WP_380599076.1">
    <property type="nucleotide sequence ID" value="NZ_JBHSDU010000003.1"/>
</dbReference>
<feature type="transmembrane region" description="Helical" evidence="9">
    <location>
        <begin position="159"/>
        <end position="177"/>
    </location>
</feature>
<evidence type="ECO:0000256" key="9">
    <source>
        <dbReference type="HAMAP-Rule" id="MF_00024"/>
    </source>
</evidence>
<feature type="transmembrane region" description="Helical" evidence="9">
    <location>
        <begin position="211"/>
        <end position="232"/>
    </location>
</feature>
<keyword evidence="8 9" id="KW-0472">Membrane</keyword>
<name>A0ABV8SVD4_9GAMM</name>
<feature type="transmembrane region" description="Helical" evidence="9">
    <location>
        <begin position="291"/>
        <end position="312"/>
    </location>
</feature>
<gene>
    <name evidence="10" type="primary">cbiB</name>
    <name evidence="9" type="synonym">cobD</name>
    <name evidence="10" type="ORF">ACFPN2_18350</name>
</gene>